<feature type="compositionally biased region" description="Polar residues" evidence="1">
    <location>
        <begin position="24"/>
        <end position="33"/>
    </location>
</feature>
<evidence type="ECO:0000313" key="3">
    <source>
        <dbReference type="Proteomes" id="UP000654918"/>
    </source>
</evidence>
<organism evidence="2 3">
    <name type="scientific">Colletotrichum plurivorum</name>
    <dbReference type="NCBI Taxonomy" id="2175906"/>
    <lineage>
        <taxon>Eukaryota</taxon>
        <taxon>Fungi</taxon>
        <taxon>Dikarya</taxon>
        <taxon>Ascomycota</taxon>
        <taxon>Pezizomycotina</taxon>
        <taxon>Sordariomycetes</taxon>
        <taxon>Hypocreomycetidae</taxon>
        <taxon>Glomerellales</taxon>
        <taxon>Glomerellaceae</taxon>
        <taxon>Colletotrichum</taxon>
        <taxon>Colletotrichum orchidearum species complex</taxon>
    </lineage>
</organism>
<feature type="compositionally biased region" description="Basic and acidic residues" evidence="1">
    <location>
        <begin position="56"/>
        <end position="65"/>
    </location>
</feature>
<gene>
    <name evidence="2" type="ORF">CPLU01_15008</name>
</gene>
<comment type="caution">
    <text evidence="2">The sequence shown here is derived from an EMBL/GenBank/DDBJ whole genome shotgun (WGS) entry which is preliminary data.</text>
</comment>
<dbReference type="AlphaFoldDB" id="A0A8H6MXJ8"/>
<evidence type="ECO:0000313" key="2">
    <source>
        <dbReference type="EMBL" id="KAF6811925.1"/>
    </source>
</evidence>
<dbReference type="Proteomes" id="UP000654918">
    <property type="component" value="Unassembled WGS sequence"/>
</dbReference>
<accession>A0A8H6MXJ8</accession>
<sequence>MSFSLPNFRSHASLEKRVIPSTEALGSTGNNRVVSGPRSLMWERENSDQPGIPRTPAEEPDHASSADHPQVSPDLDILGNQEPAEPSAARVLAAQETQQFEIQEFSALAANEPSVGHVDSPFLADLGAVLLHLEQLADGQPGATPVVAVGYCGSWHHGARDGEPSFFHESDALSYYRLALTAVRELLLHPHYEMIDVVGENLGSHLEGVAYLLRSRQIRGDADGVRHAAYWTLYRHDIWAAMQTGRRMCLDETHWEPPPVESFEHMEIEDIANRAIFILGQCVNFSNGHGAPEDMDPGRLHQARHDAASRLVMSLDHWQAKMPPSIATFFEIRDAGAAIRVVSQVLQQLSRTKYITPAESSWHCINQAL</sequence>
<proteinExistence type="predicted"/>
<protein>
    <submittedName>
        <fullName evidence="2">Catalytic activity protein</fullName>
    </submittedName>
</protein>
<evidence type="ECO:0000256" key="1">
    <source>
        <dbReference type="SAM" id="MobiDB-lite"/>
    </source>
</evidence>
<dbReference type="EMBL" id="WIGO01000449">
    <property type="protein sequence ID" value="KAF6811925.1"/>
    <property type="molecule type" value="Genomic_DNA"/>
</dbReference>
<reference evidence="2" key="1">
    <citation type="journal article" date="2020" name="Phytopathology">
        <title>Genome Sequence Resources of Colletotrichum truncatum, C. plurivorum, C. musicola, and C. sojae: Four Species Pathogenic to Soybean (Glycine max).</title>
        <authorList>
            <person name="Rogerio F."/>
            <person name="Boufleur T.R."/>
            <person name="Ciampi-Guillardi M."/>
            <person name="Sukno S.A."/>
            <person name="Thon M.R."/>
            <person name="Massola Junior N.S."/>
            <person name="Baroncelli R."/>
        </authorList>
    </citation>
    <scope>NUCLEOTIDE SEQUENCE</scope>
    <source>
        <strain evidence="2">LFN00145</strain>
    </source>
</reference>
<feature type="region of interest" description="Disordered" evidence="1">
    <location>
        <begin position="21"/>
        <end position="87"/>
    </location>
</feature>
<keyword evidence="3" id="KW-1185">Reference proteome</keyword>
<name>A0A8H6MXJ8_9PEZI</name>